<dbReference type="SMART" id="SM00304">
    <property type="entry name" value="HAMP"/>
    <property type="match status" value="1"/>
</dbReference>
<reference evidence="5" key="1">
    <citation type="submission" date="2017-12" db="EMBL/GenBank/DDBJ databases">
        <title>Draft genome sequence of Telmatospirillum siberiense 26-4b1T, an acidotolerant peatland alphaproteobacterium potentially involved in sulfur cycling.</title>
        <authorList>
            <person name="Hausmann B."/>
            <person name="Pjevac P."/>
            <person name="Schreck K."/>
            <person name="Herbold C.W."/>
            <person name="Daims H."/>
            <person name="Wagner M."/>
            <person name="Pester M."/>
            <person name="Loy A."/>
        </authorList>
    </citation>
    <scope>NUCLEOTIDE SEQUENCE [LARGE SCALE GENOMIC DNA]</scope>
    <source>
        <strain evidence="5">26-4b1</strain>
    </source>
</reference>
<dbReference type="CDD" id="cd06225">
    <property type="entry name" value="HAMP"/>
    <property type="match status" value="1"/>
</dbReference>
<dbReference type="PROSITE" id="PS50885">
    <property type="entry name" value="HAMP"/>
    <property type="match status" value="1"/>
</dbReference>
<protein>
    <submittedName>
        <fullName evidence="4">GGDEF domain-containing protein</fullName>
    </submittedName>
</protein>
<organism evidence="4 5">
    <name type="scientific">Telmatospirillum siberiense</name>
    <dbReference type="NCBI Taxonomy" id="382514"/>
    <lineage>
        <taxon>Bacteria</taxon>
        <taxon>Pseudomonadati</taxon>
        <taxon>Pseudomonadota</taxon>
        <taxon>Alphaproteobacteria</taxon>
        <taxon>Rhodospirillales</taxon>
        <taxon>Rhodospirillaceae</taxon>
        <taxon>Telmatospirillum</taxon>
    </lineage>
</organism>
<dbReference type="PROSITE" id="PS50887">
    <property type="entry name" value="GGDEF"/>
    <property type="match status" value="1"/>
</dbReference>
<proteinExistence type="predicted"/>
<evidence type="ECO:0000313" key="4">
    <source>
        <dbReference type="EMBL" id="PKU26030.1"/>
    </source>
</evidence>
<dbReference type="FunFam" id="3.30.70.270:FF:000001">
    <property type="entry name" value="Diguanylate cyclase domain protein"/>
    <property type="match status" value="1"/>
</dbReference>
<feature type="domain" description="HAMP" evidence="2">
    <location>
        <begin position="357"/>
        <end position="410"/>
    </location>
</feature>
<gene>
    <name evidence="4" type="ORF">CWS72_02490</name>
</gene>
<dbReference type="Pfam" id="PF00990">
    <property type="entry name" value="GGDEF"/>
    <property type="match status" value="1"/>
</dbReference>
<dbReference type="Gene3D" id="3.30.450.20">
    <property type="entry name" value="PAS domain"/>
    <property type="match status" value="1"/>
</dbReference>
<feature type="transmembrane region" description="Helical" evidence="1">
    <location>
        <begin position="58"/>
        <end position="83"/>
    </location>
</feature>
<dbReference type="InterPro" id="IPR043128">
    <property type="entry name" value="Rev_trsase/Diguanyl_cyclase"/>
</dbReference>
<keyword evidence="1" id="KW-0812">Transmembrane</keyword>
<dbReference type="AlphaFoldDB" id="A0A2N3Q046"/>
<dbReference type="NCBIfam" id="TIGR00254">
    <property type="entry name" value="GGDEF"/>
    <property type="match status" value="1"/>
</dbReference>
<keyword evidence="5" id="KW-1185">Reference proteome</keyword>
<dbReference type="Proteomes" id="UP000233293">
    <property type="component" value="Unassembled WGS sequence"/>
</dbReference>
<dbReference type="GO" id="GO:0003824">
    <property type="term" value="F:catalytic activity"/>
    <property type="evidence" value="ECO:0007669"/>
    <property type="project" value="UniProtKB-ARBA"/>
</dbReference>
<evidence type="ECO:0000256" key="1">
    <source>
        <dbReference type="SAM" id="Phobius"/>
    </source>
</evidence>
<dbReference type="Gene3D" id="3.30.70.270">
    <property type="match status" value="1"/>
</dbReference>
<dbReference type="InterPro" id="IPR029787">
    <property type="entry name" value="Nucleotide_cyclase"/>
</dbReference>
<feature type="transmembrane region" description="Helical" evidence="1">
    <location>
        <begin position="336"/>
        <end position="356"/>
    </location>
</feature>
<dbReference type="Gene3D" id="6.10.340.10">
    <property type="match status" value="1"/>
</dbReference>
<dbReference type="CDD" id="cd18773">
    <property type="entry name" value="PDC1_HK_sensor"/>
    <property type="match status" value="1"/>
</dbReference>
<evidence type="ECO:0000259" key="3">
    <source>
        <dbReference type="PROSITE" id="PS50887"/>
    </source>
</evidence>
<keyword evidence="1" id="KW-0472">Membrane</keyword>
<dbReference type="PANTHER" id="PTHR46663:SF2">
    <property type="entry name" value="GGDEF DOMAIN-CONTAINING PROTEIN"/>
    <property type="match status" value="1"/>
</dbReference>
<dbReference type="InterPro" id="IPR003660">
    <property type="entry name" value="HAMP_dom"/>
</dbReference>
<dbReference type="CDD" id="cd18774">
    <property type="entry name" value="PDC2_HK_sensor"/>
    <property type="match status" value="1"/>
</dbReference>
<dbReference type="SUPFAM" id="SSF55073">
    <property type="entry name" value="Nucleotide cyclase"/>
    <property type="match status" value="1"/>
</dbReference>
<evidence type="ECO:0000259" key="2">
    <source>
        <dbReference type="PROSITE" id="PS50885"/>
    </source>
</evidence>
<dbReference type="GO" id="GO:0016020">
    <property type="term" value="C:membrane"/>
    <property type="evidence" value="ECO:0007669"/>
    <property type="project" value="InterPro"/>
</dbReference>
<sequence>MKPCVCKCSPRPPSAWLRPAGRQKTFEKFEGGRGGRTRIASMFVALAKKIFNFSSLTVRLVVLVNALLIVGGVGQIFLFGSYMRNDMVAVSSSQLQAMAHHVAEDIDRDIICRRDFLQALASHAPRQMPVDASAWRAWVGGFLGIGNLFPGGIRLVDESGRLLARDPTFPEPVDDLPVDADLIARAIQNGFAADLPGKGEQVSAPVLEMAVPIRDQGGQVRGLLIGMTPLRSSSFFGAFTSTRIGKTGDLILVSSRDDVLMTASETDVVLHPLPLKSRDSLYGKGVTPSQGVGIDMRADGVRELAATAAVPTLGWSVVARVPTREIFASVDYLESFILQTALAACVVISVFLVFSVRHLLRHLRYAASHADQMTLAKIPFESLPVARDDEVGHLTKAFNRLLATLLASRADLDYLAHHDDLTGVANRKQFNDSLDGYLARARRQGKGLALLYLDLDGFKPINDSFGHEAGDEVLRHVARRLAKVTRKGDLLARFGGDEFVLLISDLHDIAAEAALVARKCETALVSPISYKGHNLHVGLSIGIARFPIDGQTAEELLARADHAMYRAKRGKVRLA</sequence>
<feature type="domain" description="GGDEF" evidence="3">
    <location>
        <begin position="446"/>
        <end position="575"/>
    </location>
</feature>
<dbReference type="InterPro" id="IPR052163">
    <property type="entry name" value="DGC-Regulatory_Protein"/>
</dbReference>
<dbReference type="CDD" id="cd01949">
    <property type="entry name" value="GGDEF"/>
    <property type="match status" value="1"/>
</dbReference>
<comment type="caution">
    <text evidence="4">The sequence shown here is derived from an EMBL/GenBank/DDBJ whole genome shotgun (WGS) entry which is preliminary data.</text>
</comment>
<dbReference type="PANTHER" id="PTHR46663">
    <property type="entry name" value="DIGUANYLATE CYCLASE DGCT-RELATED"/>
    <property type="match status" value="1"/>
</dbReference>
<dbReference type="GO" id="GO:0007165">
    <property type="term" value="P:signal transduction"/>
    <property type="evidence" value="ECO:0007669"/>
    <property type="project" value="InterPro"/>
</dbReference>
<accession>A0A2N3Q046</accession>
<name>A0A2N3Q046_9PROT</name>
<keyword evidence="1" id="KW-1133">Transmembrane helix</keyword>
<dbReference type="SMART" id="SM00267">
    <property type="entry name" value="GGDEF"/>
    <property type="match status" value="1"/>
</dbReference>
<dbReference type="EMBL" id="PIUM01000002">
    <property type="protein sequence ID" value="PKU26030.1"/>
    <property type="molecule type" value="Genomic_DNA"/>
</dbReference>
<evidence type="ECO:0000313" key="5">
    <source>
        <dbReference type="Proteomes" id="UP000233293"/>
    </source>
</evidence>
<dbReference type="InterPro" id="IPR000160">
    <property type="entry name" value="GGDEF_dom"/>
</dbReference>